<keyword evidence="5" id="KW-1185">Reference proteome</keyword>
<dbReference type="EMBL" id="CP097508">
    <property type="protein sequence ID" value="URE13231.1"/>
    <property type="molecule type" value="Genomic_DNA"/>
</dbReference>
<dbReference type="PANTHER" id="PTHR33222:SF2">
    <property type="entry name" value="PROTEIN CURVATURE THYLAKOID 1D, CHLOROPLASTIC"/>
    <property type="match status" value="1"/>
</dbReference>
<feature type="domain" description="Cyanobacterial aminoacyl-tRNA synthetase CAAD" evidence="3">
    <location>
        <begin position="111"/>
        <end position="190"/>
    </location>
</feature>
<evidence type="ECO:0000256" key="1">
    <source>
        <dbReference type="ARBA" id="ARBA00004141"/>
    </source>
</evidence>
<dbReference type="OrthoDB" id="2014299at2759"/>
<evidence type="ECO:0000313" key="5">
    <source>
        <dbReference type="Proteomes" id="UP001055439"/>
    </source>
</evidence>
<organism evidence="4 5">
    <name type="scientific">Musa troglodytarum</name>
    <name type="common">fe'i banana</name>
    <dbReference type="NCBI Taxonomy" id="320322"/>
    <lineage>
        <taxon>Eukaryota</taxon>
        <taxon>Viridiplantae</taxon>
        <taxon>Streptophyta</taxon>
        <taxon>Embryophyta</taxon>
        <taxon>Tracheophyta</taxon>
        <taxon>Spermatophyta</taxon>
        <taxon>Magnoliopsida</taxon>
        <taxon>Liliopsida</taxon>
        <taxon>Zingiberales</taxon>
        <taxon>Musaceae</taxon>
        <taxon>Musa</taxon>
    </lineage>
</organism>
<dbReference type="Proteomes" id="UP001055439">
    <property type="component" value="Chromosome 6"/>
</dbReference>
<proteinExistence type="predicted"/>
<sequence>MELSAPPYGLLCLPHHRCPVTASSPLFLTIPRKSLLAARSPISNPGLGRSGARPLRATVSGEEAFAAVVADDAAAKPLEGPSSFTDLSSPGEENPDGGGEAIAEAVDDLLSKLNDQVDSTTLFYGAGALAALWISSTIVSVIDSIPVFPKVMEVVGLGYTVWFSSQYLIFKETRDDFFSKLDDLKEKILG</sequence>
<dbReference type="AlphaFoldDB" id="A0A9E7GCR6"/>
<dbReference type="InterPro" id="IPR025564">
    <property type="entry name" value="CAAD_dom"/>
</dbReference>
<protein>
    <recommendedName>
        <fullName evidence="3">Cyanobacterial aminoacyl-tRNA synthetase CAAD domain-containing protein</fullName>
    </recommendedName>
</protein>
<reference evidence="4" key="1">
    <citation type="submission" date="2022-05" db="EMBL/GenBank/DDBJ databases">
        <title>The Musa troglodytarum L. genome provides insights into the mechanism of non-climacteric behaviour and enrichment of carotenoids.</title>
        <authorList>
            <person name="Wang J."/>
        </authorList>
    </citation>
    <scope>NUCLEOTIDE SEQUENCE</scope>
    <source>
        <tissue evidence="4">Leaf</tissue>
    </source>
</reference>
<evidence type="ECO:0000256" key="2">
    <source>
        <dbReference type="SAM" id="MobiDB-lite"/>
    </source>
</evidence>
<accession>A0A9E7GCR6</accession>
<dbReference type="Pfam" id="PF14159">
    <property type="entry name" value="CAAD"/>
    <property type="match status" value="1"/>
</dbReference>
<gene>
    <name evidence="4" type="ORF">MUK42_22772</name>
</gene>
<feature type="region of interest" description="Disordered" evidence="2">
    <location>
        <begin position="77"/>
        <end position="100"/>
    </location>
</feature>
<dbReference type="PANTHER" id="PTHR33222">
    <property type="match status" value="1"/>
</dbReference>
<comment type="subcellular location">
    <subcellularLocation>
        <location evidence="1">Membrane</location>
        <topology evidence="1">Multi-pass membrane protein</topology>
    </subcellularLocation>
</comment>
<evidence type="ECO:0000313" key="4">
    <source>
        <dbReference type="EMBL" id="URE13231.1"/>
    </source>
</evidence>
<dbReference type="InterPro" id="IPR033344">
    <property type="entry name" value="CURT1"/>
</dbReference>
<name>A0A9E7GCR6_9LILI</name>
<dbReference type="GO" id="GO:0009535">
    <property type="term" value="C:chloroplast thylakoid membrane"/>
    <property type="evidence" value="ECO:0007669"/>
    <property type="project" value="TreeGrafter"/>
</dbReference>
<evidence type="ECO:0000259" key="3">
    <source>
        <dbReference type="Pfam" id="PF14159"/>
    </source>
</evidence>